<dbReference type="InterPro" id="IPR011029">
    <property type="entry name" value="DEATH-like_dom_sf"/>
</dbReference>
<dbReference type="InterPro" id="IPR051249">
    <property type="entry name" value="NLRP_Inflammasome"/>
</dbReference>
<dbReference type="PANTHER" id="PTHR46985">
    <property type="entry name" value="NACHT, LRR AND PYD DOMAINS-CONTAINING PROTEIN 1"/>
    <property type="match status" value="1"/>
</dbReference>
<dbReference type="GeneTree" id="ENSGT00940000164898"/>
<keyword evidence="6" id="KW-1271">Inflammasome</keyword>
<keyword evidence="4" id="KW-0391">Immunity</keyword>
<dbReference type="Proteomes" id="UP000472265">
    <property type="component" value="Chromosome 17"/>
</dbReference>
<keyword evidence="3" id="KW-0399">Innate immunity</keyword>
<dbReference type="GO" id="GO:0061702">
    <property type="term" value="C:canonical inflammasome complex"/>
    <property type="evidence" value="ECO:0007669"/>
    <property type="project" value="UniProtKB-SubCell"/>
</dbReference>
<dbReference type="InterPro" id="IPR033516">
    <property type="entry name" value="CARD8/ASC/NALP1_CARD"/>
</dbReference>
<dbReference type="RefSeq" id="XP_030250083.1">
    <property type="nucleotide sequence ID" value="XM_030394223.1"/>
</dbReference>
<dbReference type="InterPro" id="IPR004020">
    <property type="entry name" value="DAPIN"/>
</dbReference>
<keyword evidence="2" id="KW-0963">Cytoplasm</keyword>
<evidence type="ECO:0000313" key="8">
    <source>
        <dbReference type="Ensembl" id="ENSSAUP00010057931.1"/>
    </source>
</evidence>
<proteinExistence type="predicted"/>
<dbReference type="OrthoDB" id="8888059at2759"/>
<evidence type="ECO:0000313" key="9">
    <source>
        <dbReference type="Proteomes" id="UP000472265"/>
    </source>
</evidence>
<comment type="subcellular location">
    <subcellularLocation>
        <location evidence="1">Inflammasome</location>
    </subcellularLocation>
</comment>
<sequence>MAPRTIRMAIKNCLKNLTAGELGEFKDQLNVEKEIPTSSLEGKDYLAVTQVIDTNFGDEALDVVVELLNDIGCKKKADALVADTKELTSKAGSSQSAGASAGADHVTPEADGALFVDKYREELIQRVTNIPQILDQLLAKEVIDQETYDEISALPTSQKQMRRLYKSLKVARAKDKFYEILEGKEKWLIDDLKKKK</sequence>
<evidence type="ECO:0000256" key="4">
    <source>
        <dbReference type="ARBA" id="ARBA00022859"/>
    </source>
</evidence>
<reference evidence="8" key="3">
    <citation type="submission" date="2025-09" db="UniProtKB">
        <authorList>
            <consortium name="Ensembl"/>
        </authorList>
    </citation>
    <scope>IDENTIFICATION</scope>
</reference>
<dbReference type="Gene3D" id="1.10.533.10">
    <property type="entry name" value="Death Domain, Fas"/>
    <property type="match status" value="2"/>
</dbReference>
<evidence type="ECO:0000256" key="3">
    <source>
        <dbReference type="ARBA" id="ARBA00022588"/>
    </source>
</evidence>
<evidence type="ECO:0000256" key="2">
    <source>
        <dbReference type="ARBA" id="ARBA00022490"/>
    </source>
</evidence>
<dbReference type="PANTHER" id="PTHR46985:SF2">
    <property type="entry name" value="APOPTOSIS-ASSOCIATED SPECK-LIKE PROTEIN CONTAINING A CARD"/>
    <property type="match status" value="1"/>
</dbReference>
<dbReference type="CDD" id="cd08330">
    <property type="entry name" value="CARD_ASC_NALP1"/>
    <property type="match status" value="1"/>
</dbReference>
<name>A0A671Y486_SPAAU</name>
<keyword evidence="5" id="KW-0395">Inflammatory response</keyword>
<dbReference type="GO" id="GO:0006954">
    <property type="term" value="P:inflammatory response"/>
    <property type="evidence" value="ECO:0007669"/>
    <property type="project" value="UniProtKB-KW"/>
</dbReference>
<dbReference type="SMART" id="SM01289">
    <property type="entry name" value="PYRIN"/>
    <property type="match status" value="1"/>
</dbReference>
<dbReference type="InterPro" id="IPR001315">
    <property type="entry name" value="CARD"/>
</dbReference>
<dbReference type="Ensembl" id="ENSSAUT00010060819.1">
    <property type="protein sequence ID" value="ENSSAUP00010057931.1"/>
    <property type="gene ID" value="ENSSAUG00010023679.1"/>
</dbReference>
<dbReference type="GO" id="GO:0045087">
    <property type="term" value="P:innate immune response"/>
    <property type="evidence" value="ECO:0007669"/>
    <property type="project" value="UniProtKB-KW"/>
</dbReference>
<dbReference type="GeneID" id="115567534"/>
<accession>A0A671Y486</accession>
<keyword evidence="9" id="KW-1185">Reference proteome</keyword>
<protein>
    <submittedName>
        <fullName evidence="8">PYD and CARD domain containing</fullName>
    </submittedName>
</protein>
<dbReference type="AlphaFoldDB" id="A0A671Y486"/>
<dbReference type="PROSITE" id="PS50209">
    <property type="entry name" value="CARD"/>
    <property type="match status" value="1"/>
</dbReference>
<dbReference type="Pfam" id="PF02758">
    <property type="entry name" value="PYRIN"/>
    <property type="match status" value="1"/>
</dbReference>
<evidence type="ECO:0000256" key="1">
    <source>
        <dbReference type="ARBA" id="ARBA00004110"/>
    </source>
</evidence>
<dbReference type="FunFam" id="1.10.533.10:FF:000013">
    <property type="entry name" value="Apoptosis-associated speck-like protein containing a CARD"/>
    <property type="match status" value="1"/>
</dbReference>
<organism evidence="8 9">
    <name type="scientific">Sparus aurata</name>
    <name type="common">Gilthead sea bream</name>
    <dbReference type="NCBI Taxonomy" id="8175"/>
    <lineage>
        <taxon>Eukaryota</taxon>
        <taxon>Metazoa</taxon>
        <taxon>Chordata</taxon>
        <taxon>Craniata</taxon>
        <taxon>Vertebrata</taxon>
        <taxon>Euteleostomi</taxon>
        <taxon>Actinopterygii</taxon>
        <taxon>Neopterygii</taxon>
        <taxon>Teleostei</taxon>
        <taxon>Neoteleostei</taxon>
        <taxon>Acanthomorphata</taxon>
        <taxon>Eupercaria</taxon>
        <taxon>Spariformes</taxon>
        <taxon>Sparidae</taxon>
        <taxon>Sparus</taxon>
    </lineage>
</organism>
<gene>
    <name evidence="8" type="primary">LOC115567534</name>
</gene>
<reference evidence="8" key="1">
    <citation type="submission" date="2021-04" db="EMBL/GenBank/DDBJ databases">
        <authorList>
            <consortium name="Wellcome Sanger Institute Data Sharing"/>
        </authorList>
    </citation>
    <scope>NUCLEOTIDE SEQUENCE [LARGE SCALE GENOMIC DNA]</scope>
</reference>
<evidence type="ECO:0000256" key="5">
    <source>
        <dbReference type="ARBA" id="ARBA00023198"/>
    </source>
</evidence>
<reference evidence="8" key="2">
    <citation type="submission" date="2025-08" db="UniProtKB">
        <authorList>
            <consortium name="Ensembl"/>
        </authorList>
    </citation>
    <scope>IDENTIFICATION</scope>
</reference>
<evidence type="ECO:0000256" key="6">
    <source>
        <dbReference type="ARBA" id="ARBA00023233"/>
    </source>
</evidence>
<dbReference type="GO" id="GO:0042981">
    <property type="term" value="P:regulation of apoptotic process"/>
    <property type="evidence" value="ECO:0007669"/>
    <property type="project" value="InterPro"/>
</dbReference>
<dbReference type="SUPFAM" id="SSF47986">
    <property type="entry name" value="DEATH domain"/>
    <property type="match status" value="2"/>
</dbReference>
<feature type="domain" description="CARD" evidence="7">
    <location>
        <begin position="108"/>
        <end position="169"/>
    </location>
</feature>
<dbReference type="Pfam" id="PF00619">
    <property type="entry name" value="CARD"/>
    <property type="match status" value="1"/>
</dbReference>
<evidence type="ECO:0000259" key="7">
    <source>
        <dbReference type="PROSITE" id="PS50209"/>
    </source>
</evidence>